<evidence type="ECO:0000256" key="10">
    <source>
        <dbReference type="ARBA" id="ARBA00031323"/>
    </source>
</evidence>
<evidence type="ECO:0000256" key="8">
    <source>
        <dbReference type="ARBA" id="ARBA00022691"/>
    </source>
</evidence>
<dbReference type="CDD" id="cd02440">
    <property type="entry name" value="AdoMet_MTases"/>
    <property type="match status" value="1"/>
</dbReference>
<dbReference type="Gene3D" id="3.40.50.150">
    <property type="entry name" value="Vaccinia Virus protein VP39"/>
    <property type="match status" value="1"/>
</dbReference>
<keyword evidence="5" id="KW-0963">Cytoplasm</keyword>
<evidence type="ECO:0000313" key="12">
    <source>
        <dbReference type="EMBL" id="GAA0612168.1"/>
    </source>
</evidence>
<dbReference type="InterPro" id="IPR000682">
    <property type="entry name" value="PCMT"/>
</dbReference>
<sequence>MDEQQHIAQCIETISMYRGGYFNDRPWLRDVFESVSRAHFVPERVWWPERDTDGFYPVIDRTTEPERWLEAVYTPRIALITQIEDGKISPQDGPTRSNAFTSSISCAAVVVQMLHHLDPQPGENVLEIGTGTGYNAALLAARVGADHLTTVEVDPVTAERARTALHSRGVPVPTVVVADGENGYGPRAPYDRLISTACVRQIPPAWLEQMRPGGTILTPLATPFGDDALALLVADRQGHARGRLVAAVNFMRVRSQRERRPWRDLGWPRLTDFELTAGPTEQTVRQH</sequence>
<evidence type="ECO:0000256" key="4">
    <source>
        <dbReference type="ARBA" id="ARBA00013346"/>
    </source>
</evidence>
<evidence type="ECO:0000313" key="13">
    <source>
        <dbReference type="Proteomes" id="UP001500668"/>
    </source>
</evidence>
<evidence type="ECO:0000256" key="11">
    <source>
        <dbReference type="ARBA" id="ARBA00031350"/>
    </source>
</evidence>
<protein>
    <recommendedName>
        <fullName evidence="4">Protein-L-isoaspartate O-methyltransferase</fullName>
        <ecNumber evidence="3">2.1.1.77</ecNumber>
    </recommendedName>
    <alternativeName>
        <fullName evidence="11">L-isoaspartyl protein carboxyl methyltransferase</fullName>
    </alternativeName>
    <alternativeName>
        <fullName evidence="9">Protein L-isoaspartyl methyltransferase</fullName>
    </alternativeName>
    <alternativeName>
        <fullName evidence="10">Protein-beta-aspartate methyltransferase</fullName>
    </alternativeName>
</protein>
<dbReference type="InterPro" id="IPR029063">
    <property type="entry name" value="SAM-dependent_MTases_sf"/>
</dbReference>
<proteinExistence type="inferred from homology"/>
<keyword evidence="13" id="KW-1185">Reference proteome</keyword>
<dbReference type="PANTHER" id="PTHR11579">
    <property type="entry name" value="PROTEIN-L-ISOASPARTATE O-METHYLTRANSFERASE"/>
    <property type="match status" value="1"/>
</dbReference>
<keyword evidence="7" id="KW-0808">Transferase</keyword>
<evidence type="ECO:0000256" key="7">
    <source>
        <dbReference type="ARBA" id="ARBA00022679"/>
    </source>
</evidence>
<evidence type="ECO:0000256" key="6">
    <source>
        <dbReference type="ARBA" id="ARBA00022603"/>
    </source>
</evidence>
<dbReference type="PANTHER" id="PTHR11579:SF0">
    <property type="entry name" value="PROTEIN-L-ISOASPARTATE(D-ASPARTATE) O-METHYLTRANSFERASE"/>
    <property type="match status" value="1"/>
</dbReference>
<dbReference type="Proteomes" id="UP001500668">
    <property type="component" value="Unassembled WGS sequence"/>
</dbReference>
<evidence type="ECO:0000256" key="9">
    <source>
        <dbReference type="ARBA" id="ARBA00030757"/>
    </source>
</evidence>
<dbReference type="RefSeq" id="WP_344076356.1">
    <property type="nucleotide sequence ID" value="NZ_BAAACA010000034.1"/>
</dbReference>
<accession>A0ABP3RKJ2</accession>
<comment type="caution">
    <text evidence="12">The sequence shown here is derived from an EMBL/GenBank/DDBJ whole genome shotgun (WGS) entry which is preliminary data.</text>
</comment>
<gene>
    <name evidence="12" type="ORF">GCM10010394_47480</name>
</gene>
<organism evidence="12 13">
    <name type="scientific">Streptomyces crystallinus</name>
    <dbReference type="NCBI Taxonomy" id="68191"/>
    <lineage>
        <taxon>Bacteria</taxon>
        <taxon>Bacillati</taxon>
        <taxon>Actinomycetota</taxon>
        <taxon>Actinomycetes</taxon>
        <taxon>Kitasatosporales</taxon>
        <taxon>Streptomycetaceae</taxon>
        <taxon>Streptomyces</taxon>
    </lineage>
</organism>
<evidence type="ECO:0000256" key="1">
    <source>
        <dbReference type="ARBA" id="ARBA00004496"/>
    </source>
</evidence>
<dbReference type="SUPFAM" id="SSF53335">
    <property type="entry name" value="S-adenosyl-L-methionine-dependent methyltransferases"/>
    <property type="match status" value="1"/>
</dbReference>
<keyword evidence="6" id="KW-0489">Methyltransferase</keyword>
<reference evidence="13" key="1">
    <citation type="journal article" date="2019" name="Int. J. Syst. Evol. Microbiol.">
        <title>The Global Catalogue of Microorganisms (GCM) 10K type strain sequencing project: providing services to taxonomists for standard genome sequencing and annotation.</title>
        <authorList>
            <consortium name="The Broad Institute Genomics Platform"/>
            <consortium name="The Broad Institute Genome Sequencing Center for Infectious Disease"/>
            <person name="Wu L."/>
            <person name="Ma J."/>
        </authorList>
    </citation>
    <scope>NUCLEOTIDE SEQUENCE [LARGE SCALE GENOMIC DNA]</scope>
    <source>
        <strain evidence="13">JCM 5067</strain>
    </source>
</reference>
<evidence type="ECO:0000256" key="3">
    <source>
        <dbReference type="ARBA" id="ARBA00011890"/>
    </source>
</evidence>
<comment type="subcellular location">
    <subcellularLocation>
        <location evidence="1">Cytoplasm</location>
    </subcellularLocation>
</comment>
<dbReference type="EMBL" id="BAAACA010000034">
    <property type="protein sequence ID" value="GAA0612168.1"/>
    <property type="molecule type" value="Genomic_DNA"/>
</dbReference>
<dbReference type="Pfam" id="PF01135">
    <property type="entry name" value="PCMT"/>
    <property type="match status" value="1"/>
</dbReference>
<comment type="similarity">
    <text evidence="2">Belongs to the methyltransferase superfamily. L-isoaspartyl/D-aspartyl protein methyltransferase family.</text>
</comment>
<keyword evidence="8" id="KW-0949">S-adenosyl-L-methionine</keyword>
<name>A0ABP3RKJ2_9ACTN</name>
<evidence type="ECO:0000256" key="2">
    <source>
        <dbReference type="ARBA" id="ARBA00005369"/>
    </source>
</evidence>
<dbReference type="EC" id="2.1.1.77" evidence="3"/>
<evidence type="ECO:0000256" key="5">
    <source>
        <dbReference type="ARBA" id="ARBA00022490"/>
    </source>
</evidence>